<dbReference type="Gramene" id="PRQ22537">
    <property type="protein sequence ID" value="PRQ22537"/>
    <property type="gene ID" value="RchiOBHm_Chr6g0251381"/>
</dbReference>
<organism evidence="2 3">
    <name type="scientific">Rosa chinensis</name>
    <name type="common">China rose</name>
    <dbReference type="NCBI Taxonomy" id="74649"/>
    <lineage>
        <taxon>Eukaryota</taxon>
        <taxon>Viridiplantae</taxon>
        <taxon>Streptophyta</taxon>
        <taxon>Embryophyta</taxon>
        <taxon>Tracheophyta</taxon>
        <taxon>Spermatophyta</taxon>
        <taxon>Magnoliopsida</taxon>
        <taxon>eudicotyledons</taxon>
        <taxon>Gunneridae</taxon>
        <taxon>Pentapetalae</taxon>
        <taxon>rosids</taxon>
        <taxon>fabids</taxon>
        <taxon>Rosales</taxon>
        <taxon>Rosaceae</taxon>
        <taxon>Rosoideae</taxon>
        <taxon>Rosoideae incertae sedis</taxon>
        <taxon>Rosa</taxon>
    </lineage>
</organism>
<proteinExistence type="predicted"/>
<dbReference type="EMBL" id="PDCK01000044">
    <property type="protein sequence ID" value="PRQ22537.1"/>
    <property type="molecule type" value="Genomic_DNA"/>
</dbReference>
<gene>
    <name evidence="2" type="ORF">RchiOBHm_Chr6g0251381</name>
</gene>
<dbReference type="Proteomes" id="UP000238479">
    <property type="component" value="Chromosome 6"/>
</dbReference>
<reference evidence="2 3" key="1">
    <citation type="journal article" date="2018" name="Nat. Genet.">
        <title>The Rosa genome provides new insights in the design of modern roses.</title>
        <authorList>
            <person name="Bendahmane M."/>
        </authorList>
    </citation>
    <scope>NUCLEOTIDE SEQUENCE [LARGE SCALE GENOMIC DNA]</scope>
    <source>
        <strain evidence="3">cv. Old Blush</strain>
    </source>
</reference>
<dbReference type="AlphaFoldDB" id="A0A2P6PKS5"/>
<sequence length="44" mass="4985">MYDKGGGLIKNLGIIAKSGTSCLFCCYIEVYICYLFRMQLLERG</sequence>
<keyword evidence="3" id="KW-1185">Reference proteome</keyword>
<evidence type="ECO:0000256" key="1">
    <source>
        <dbReference type="SAM" id="Phobius"/>
    </source>
</evidence>
<accession>A0A2P6PKS5</accession>
<protein>
    <submittedName>
        <fullName evidence="2">Uncharacterized protein</fullName>
    </submittedName>
</protein>
<keyword evidence="1" id="KW-0812">Transmembrane</keyword>
<name>A0A2P6PKS5_ROSCH</name>
<feature type="transmembrane region" description="Helical" evidence="1">
    <location>
        <begin position="12"/>
        <end position="36"/>
    </location>
</feature>
<keyword evidence="1" id="KW-0472">Membrane</keyword>
<keyword evidence="1" id="KW-1133">Transmembrane helix</keyword>
<comment type="caution">
    <text evidence="2">The sequence shown here is derived from an EMBL/GenBank/DDBJ whole genome shotgun (WGS) entry which is preliminary data.</text>
</comment>
<evidence type="ECO:0000313" key="3">
    <source>
        <dbReference type="Proteomes" id="UP000238479"/>
    </source>
</evidence>
<evidence type="ECO:0000313" key="2">
    <source>
        <dbReference type="EMBL" id="PRQ22537.1"/>
    </source>
</evidence>